<dbReference type="InterPro" id="IPR051132">
    <property type="entry name" value="3-5_Exonuclease_domain"/>
</dbReference>
<protein>
    <recommendedName>
        <fullName evidence="3">3'-5' exonuclease domain-containing protein</fullName>
    </recommendedName>
</protein>
<dbReference type="GO" id="GO:0005737">
    <property type="term" value="C:cytoplasm"/>
    <property type="evidence" value="ECO:0007669"/>
    <property type="project" value="TreeGrafter"/>
</dbReference>
<dbReference type="CDD" id="cd06141">
    <property type="entry name" value="WRN_exo"/>
    <property type="match status" value="1"/>
</dbReference>
<name>A0AAF0ZX48_SOLVR</name>
<dbReference type="AlphaFoldDB" id="A0AAF0ZX48"/>
<sequence length="515" mass="58626">MNDVESSKGLERCLKKGSRGSLLQASESIDSQSKVLERCLKKGSRGSLLQASSKSIAWDDKSQWFPDYKGREVRKRGKLCCSREVKTCKIHDLLHELCLREAQSENFMFVSPRSRQSLIVLHMGSSRYDYSFIALDISMLPQLRSLHFVKKRGPSFPLIMLSVQMKHTVLEHLHTITGVPSKLCTNEIFASMPNLKKQGIQYDEEHGIKSPSSDLSCLLVAQGLEAVKIEFDDVDESCSERLLPTDIVGTLPYLEALKLKNYACAGDEWKPVAGGVLNLLSAESCIERAQCNLRHILVTNLIVKKNNPSTVMAFPIEVEDDRYQLFDVFFFSDQILTTVTCNPDVVTNWINGIEYVHRRRLNRLIVGLDIEWRPTFNRYQHNPVGTLQLCVGRRCLIFQLLYCEYIPDSLTEFLLNPCYAFVGVGIANDVEKLEEDYSLRVENTVDLRDLADYNLRNAGLKTLCQVVLGREMEKPRHVTIGRWDNEWLDSDQVQYACVDAFVSFEIGRCLNATAY</sequence>
<dbReference type="GO" id="GO:0003676">
    <property type="term" value="F:nucleic acid binding"/>
    <property type="evidence" value="ECO:0007669"/>
    <property type="project" value="InterPro"/>
</dbReference>
<dbReference type="Proteomes" id="UP001234989">
    <property type="component" value="Chromosome 10"/>
</dbReference>
<organism evidence="4 5">
    <name type="scientific">Solanum verrucosum</name>
    <dbReference type="NCBI Taxonomy" id="315347"/>
    <lineage>
        <taxon>Eukaryota</taxon>
        <taxon>Viridiplantae</taxon>
        <taxon>Streptophyta</taxon>
        <taxon>Embryophyta</taxon>
        <taxon>Tracheophyta</taxon>
        <taxon>Spermatophyta</taxon>
        <taxon>Magnoliopsida</taxon>
        <taxon>eudicotyledons</taxon>
        <taxon>Gunneridae</taxon>
        <taxon>Pentapetalae</taxon>
        <taxon>asterids</taxon>
        <taxon>lamiids</taxon>
        <taxon>Solanales</taxon>
        <taxon>Solanaceae</taxon>
        <taxon>Solanoideae</taxon>
        <taxon>Solaneae</taxon>
        <taxon>Solanum</taxon>
    </lineage>
</organism>
<dbReference type="PANTHER" id="PTHR13620:SF85">
    <property type="entry name" value="WERNER SYNDROME-LIKE EXONUCLEASE"/>
    <property type="match status" value="1"/>
</dbReference>
<dbReference type="InterPro" id="IPR036397">
    <property type="entry name" value="RNaseH_sf"/>
</dbReference>
<feature type="domain" description="3'-5' exonuclease" evidence="3">
    <location>
        <begin position="343"/>
        <end position="515"/>
    </location>
</feature>
<gene>
    <name evidence="4" type="ORF">MTR67_046323</name>
</gene>
<keyword evidence="1" id="KW-0540">Nuclease</keyword>
<evidence type="ECO:0000256" key="1">
    <source>
        <dbReference type="ARBA" id="ARBA00022722"/>
    </source>
</evidence>
<dbReference type="SUPFAM" id="SSF53098">
    <property type="entry name" value="Ribonuclease H-like"/>
    <property type="match status" value="1"/>
</dbReference>
<dbReference type="GO" id="GO:0005634">
    <property type="term" value="C:nucleus"/>
    <property type="evidence" value="ECO:0007669"/>
    <property type="project" value="TreeGrafter"/>
</dbReference>
<keyword evidence="5" id="KW-1185">Reference proteome</keyword>
<dbReference type="GO" id="GO:0008408">
    <property type="term" value="F:3'-5' exonuclease activity"/>
    <property type="evidence" value="ECO:0007669"/>
    <property type="project" value="InterPro"/>
</dbReference>
<dbReference type="PANTHER" id="PTHR13620">
    <property type="entry name" value="3-5 EXONUCLEASE"/>
    <property type="match status" value="1"/>
</dbReference>
<evidence type="ECO:0000313" key="4">
    <source>
        <dbReference type="EMBL" id="WMV52938.1"/>
    </source>
</evidence>
<evidence type="ECO:0000256" key="2">
    <source>
        <dbReference type="ARBA" id="ARBA00022801"/>
    </source>
</evidence>
<proteinExistence type="predicted"/>
<dbReference type="Gene3D" id="3.30.420.10">
    <property type="entry name" value="Ribonuclease H-like superfamily/Ribonuclease H"/>
    <property type="match status" value="1"/>
</dbReference>
<dbReference type="EMBL" id="CP133621">
    <property type="protein sequence ID" value="WMV52938.1"/>
    <property type="molecule type" value="Genomic_DNA"/>
</dbReference>
<dbReference type="InterPro" id="IPR002562">
    <property type="entry name" value="3'-5'_exonuclease_dom"/>
</dbReference>
<keyword evidence="2" id="KW-0378">Hydrolase</keyword>
<evidence type="ECO:0000259" key="3">
    <source>
        <dbReference type="SMART" id="SM00474"/>
    </source>
</evidence>
<accession>A0AAF0ZX48</accession>
<reference evidence="4" key="1">
    <citation type="submission" date="2023-08" db="EMBL/GenBank/DDBJ databases">
        <title>A de novo genome assembly of Solanum verrucosum Schlechtendal, a Mexican diploid species geographically isolated from the other diploid A-genome species in potato relatives.</title>
        <authorList>
            <person name="Hosaka K."/>
        </authorList>
    </citation>
    <scope>NUCLEOTIDE SEQUENCE</scope>
    <source>
        <tissue evidence="4">Young leaves</tissue>
    </source>
</reference>
<dbReference type="InterPro" id="IPR012337">
    <property type="entry name" value="RNaseH-like_sf"/>
</dbReference>
<dbReference type="Pfam" id="PF01612">
    <property type="entry name" value="DNA_pol_A_exo1"/>
    <property type="match status" value="1"/>
</dbReference>
<dbReference type="SMART" id="SM00474">
    <property type="entry name" value="35EXOc"/>
    <property type="match status" value="1"/>
</dbReference>
<evidence type="ECO:0000313" key="5">
    <source>
        <dbReference type="Proteomes" id="UP001234989"/>
    </source>
</evidence>
<dbReference type="FunFam" id="3.30.420.10:FF:000054">
    <property type="entry name" value="Werner Syndrome-like exonuclease"/>
    <property type="match status" value="1"/>
</dbReference>
<dbReference type="GO" id="GO:0006139">
    <property type="term" value="P:nucleobase-containing compound metabolic process"/>
    <property type="evidence" value="ECO:0007669"/>
    <property type="project" value="InterPro"/>
</dbReference>